<dbReference type="Gene3D" id="2.30.40.10">
    <property type="entry name" value="Urease, subunit C, domain 1"/>
    <property type="match status" value="1"/>
</dbReference>
<dbReference type="EMBL" id="UINC01044158">
    <property type="protein sequence ID" value="SVB49218.1"/>
    <property type="molecule type" value="Genomic_DNA"/>
</dbReference>
<evidence type="ECO:0000313" key="1">
    <source>
        <dbReference type="EMBL" id="SVB49218.1"/>
    </source>
</evidence>
<dbReference type="Gene3D" id="3.20.20.140">
    <property type="entry name" value="Metal-dependent hydrolases"/>
    <property type="match status" value="1"/>
</dbReference>
<dbReference type="PANTHER" id="PTHR42717">
    <property type="entry name" value="DIHYDROOROTASE-RELATED"/>
    <property type="match status" value="1"/>
</dbReference>
<dbReference type="InterPro" id="IPR032466">
    <property type="entry name" value="Metal_Hydrolase"/>
</dbReference>
<dbReference type="GO" id="GO:0016811">
    <property type="term" value="F:hydrolase activity, acting on carbon-nitrogen (but not peptide) bonds, in linear amides"/>
    <property type="evidence" value="ECO:0007669"/>
    <property type="project" value="InterPro"/>
</dbReference>
<dbReference type="InterPro" id="IPR011059">
    <property type="entry name" value="Metal-dep_hydrolase_composite"/>
</dbReference>
<dbReference type="SUPFAM" id="SSF51338">
    <property type="entry name" value="Composite domain of metallo-dependent hydrolases"/>
    <property type="match status" value="1"/>
</dbReference>
<dbReference type="PANTHER" id="PTHR42717:SF1">
    <property type="entry name" value="IMIDAZOLONEPROPIONASE AND RELATED AMIDOHYDROLASES"/>
    <property type="match status" value="1"/>
</dbReference>
<dbReference type="GO" id="GO:0019213">
    <property type="term" value="F:deacetylase activity"/>
    <property type="evidence" value="ECO:0007669"/>
    <property type="project" value="InterPro"/>
</dbReference>
<feature type="non-terminal residue" evidence="1">
    <location>
        <position position="434"/>
    </location>
</feature>
<dbReference type="InterPro" id="IPR020043">
    <property type="entry name" value="Deacetylase_Atu3266-like"/>
</dbReference>
<evidence type="ECO:0008006" key="2">
    <source>
        <dbReference type="Google" id="ProtNLM"/>
    </source>
</evidence>
<reference evidence="1" key="1">
    <citation type="submission" date="2018-05" db="EMBL/GenBank/DDBJ databases">
        <authorList>
            <person name="Lanie J.A."/>
            <person name="Ng W.-L."/>
            <person name="Kazmierczak K.M."/>
            <person name="Andrzejewski T.M."/>
            <person name="Davidsen T.M."/>
            <person name="Wayne K.J."/>
            <person name="Tettelin H."/>
            <person name="Glass J.I."/>
            <person name="Rusch D."/>
            <person name="Podicherti R."/>
            <person name="Tsui H.-C.T."/>
            <person name="Winkler M.E."/>
        </authorList>
    </citation>
    <scope>NUCLEOTIDE SEQUENCE</scope>
</reference>
<dbReference type="SUPFAM" id="SSF51556">
    <property type="entry name" value="Metallo-dependent hydrolases"/>
    <property type="match status" value="1"/>
</dbReference>
<dbReference type="NCBIfam" id="NF006560">
    <property type="entry name" value="PRK09061.1"/>
    <property type="match status" value="1"/>
</dbReference>
<dbReference type="InterPro" id="IPR023100">
    <property type="entry name" value="D-aminoacylase_insert_dom_sf"/>
</dbReference>
<sequence length="434" mass="47532">MKLNKILLIMSISTVLLQSQTYDIVIKNGRVMDPETGFDSVRNVGILGDRIVEISSKALSGAIVVNAKGLVVSPGFIDLHAHGQTNDAHKYQARDGVTTALEMEGGVAFYREWIESKKGNSIVNYGGTAPHGFLRATAMDSNLKIAKKMANKVKKDGYKEDGLLGKLFDESLASARYKLMSQKEIDRSHDMMDIYLNAGALGIGVPVGYYPGATAGEIFQVYEFAKSKDVPVYTHTRGFGLPGLQEAMADATTSGASVHLVHANSMSLGEIETTLSMVSSAQKLGLDITTEVYPYTAASTSIESTIFDEGWKEILNISYKDLQWEATGERLNSKTFYEYRKKGGIIIIHMMKPKWITQGVSHPVTIIASDGMPFAPGAHPRTAGTFSRILGKYVRKERAIDLMTALKKMTIMPAKRLEMTSPMMRNKGRLQVGA</sequence>
<organism evidence="1">
    <name type="scientific">marine metagenome</name>
    <dbReference type="NCBI Taxonomy" id="408172"/>
    <lineage>
        <taxon>unclassified sequences</taxon>
        <taxon>metagenomes</taxon>
        <taxon>ecological metagenomes</taxon>
    </lineage>
</organism>
<proteinExistence type="predicted"/>
<protein>
    <recommendedName>
        <fullName evidence="2">Amidohydrolase 3 domain-containing protein</fullName>
    </recommendedName>
</protein>
<gene>
    <name evidence="1" type="ORF">METZ01_LOCUS202072</name>
</gene>
<accession>A0A382EET0</accession>
<name>A0A382EET0_9ZZZZ</name>
<dbReference type="Gene3D" id="3.30.1490.130">
    <property type="entry name" value="D-aminoacylase. Domain 3"/>
    <property type="match status" value="1"/>
</dbReference>
<dbReference type="AlphaFoldDB" id="A0A382EET0"/>